<dbReference type="GO" id="GO:0005085">
    <property type="term" value="F:guanyl-nucleotide exchange factor activity"/>
    <property type="evidence" value="ECO:0007669"/>
    <property type="project" value="TreeGrafter"/>
</dbReference>
<dbReference type="PRINTS" id="PR00499">
    <property type="entry name" value="P67PHOX"/>
</dbReference>
<feature type="region of interest" description="Disordered" evidence="3">
    <location>
        <begin position="580"/>
        <end position="600"/>
    </location>
</feature>
<feature type="region of interest" description="Disordered" evidence="3">
    <location>
        <begin position="409"/>
        <end position="437"/>
    </location>
</feature>
<feature type="compositionally biased region" description="Acidic residues" evidence="3">
    <location>
        <begin position="420"/>
        <end position="434"/>
    </location>
</feature>
<name>A0AAD9ISD7_9ANNE</name>
<comment type="caution">
    <text evidence="5">The sequence shown here is derived from an EMBL/GenBank/DDBJ whole genome shotgun (WGS) entry which is preliminary data.</text>
</comment>
<gene>
    <name evidence="5" type="ORF">LSH36_1514g00002</name>
</gene>
<dbReference type="Gene3D" id="2.30.30.40">
    <property type="entry name" value="SH3 Domains"/>
    <property type="match status" value="2"/>
</dbReference>
<dbReference type="GO" id="GO:0005737">
    <property type="term" value="C:cytoplasm"/>
    <property type="evidence" value="ECO:0007669"/>
    <property type="project" value="TreeGrafter"/>
</dbReference>
<dbReference type="Pfam" id="PF00018">
    <property type="entry name" value="SH3_1"/>
    <property type="match status" value="1"/>
</dbReference>
<feature type="region of interest" description="Disordered" evidence="3">
    <location>
        <begin position="1261"/>
        <end position="1280"/>
    </location>
</feature>
<feature type="compositionally biased region" description="Basic and acidic residues" evidence="3">
    <location>
        <begin position="263"/>
        <end position="285"/>
    </location>
</feature>
<feature type="region of interest" description="Disordered" evidence="3">
    <location>
        <begin position="3535"/>
        <end position="3564"/>
    </location>
</feature>
<reference evidence="5" key="1">
    <citation type="journal article" date="2023" name="Mol. Biol. Evol.">
        <title>Third-Generation Sequencing Reveals the Adaptive Role of the Epigenome in Three Deep-Sea Polychaetes.</title>
        <authorList>
            <person name="Perez M."/>
            <person name="Aroh O."/>
            <person name="Sun Y."/>
            <person name="Lan Y."/>
            <person name="Juniper S.K."/>
            <person name="Young C.R."/>
            <person name="Angers B."/>
            <person name="Qian P.Y."/>
        </authorList>
    </citation>
    <scope>NUCLEOTIDE SEQUENCE</scope>
    <source>
        <strain evidence="5">P08H-3</strain>
    </source>
</reference>
<dbReference type="CDD" id="cd11873">
    <property type="entry name" value="SH3_CD2AP-like_1"/>
    <property type="match status" value="1"/>
</dbReference>
<feature type="compositionally biased region" description="Acidic residues" evidence="3">
    <location>
        <begin position="3235"/>
        <end position="3257"/>
    </location>
</feature>
<feature type="compositionally biased region" description="Polar residues" evidence="3">
    <location>
        <begin position="581"/>
        <end position="600"/>
    </location>
</feature>
<evidence type="ECO:0000313" key="6">
    <source>
        <dbReference type="Proteomes" id="UP001208570"/>
    </source>
</evidence>
<dbReference type="InterPro" id="IPR036028">
    <property type="entry name" value="SH3-like_dom_sf"/>
</dbReference>
<keyword evidence="1 2" id="KW-0728">SH3 domain</keyword>
<dbReference type="SUPFAM" id="SSF50044">
    <property type="entry name" value="SH3-domain"/>
    <property type="match status" value="2"/>
</dbReference>
<evidence type="ECO:0000256" key="1">
    <source>
        <dbReference type="ARBA" id="ARBA00022443"/>
    </source>
</evidence>
<dbReference type="SMART" id="SM00326">
    <property type="entry name" value="SH3"/>
    <property type="match status" value="2"/>
</dbReference>
<feature type="compositionally biased region" description="Acidic residues" evidence="3">
    <location>
        <begin position="3421"/>
        <end position="3431"/>
    </location>
</feature>
<evidence type="ECO:0000259" key="4">
    <source>
        <dbReference type="PROSITE" id="PS50002"/>
    </source>
</evidence>
<feature type="compositionally biased region" description="Polar residues" evidence="3">
    <location>
        <begin position="287"/>
        <end position="298"/>
    </location>
</feature>
<evidence type="ECO:0000256" key="2">
    <source>
        <dbReference type="PROSITE-ProRule" id="PRU00192"/>
    </source>
</evidence>
<feature type="region of interest" description="Disordered" evidence="3">
    <location>
        <begin position="123"/>
        <end position="164"/>
    </location>
</feature>
<feature type="compositionally biased region" description="Acidic residues" evidence="3">
    <location>
        <begin position="3545"/>
        <end position="3558"/>
    </location>
</feature>
<feature type="domain" description="SH3" evidence="4">
    <location>
        <begin position="63"/>
        <end position="122"/>
    </location>
</feature>
<feature type="compositionally biased region" description="Acidic residues" evidence="3">
    <location>
        <begin position="3164"/>
        <end position="3186"/>
    </location>
</feature>
<keyword evidence="6" id="KW-1185">Reference proteome</keyword>
<accession>A0AAD9ISD7</accession>
<feature type="region of interest" description="Disordered" evidence="3">
    <location>
        <begin position="254"/>
        <end position="335"/>
    </location>
</feature>
<feature type="region of interest" description="Disordered" evidence="3">
    <location>
        <begin position="456"/>
        <end position="481"/>
    </location>
</feature>
<dbReference type="Proteomes" id="UP001208570">
    <property type="component" value="Unassembled WGS sequence"/>
</dbReference>
<feature type="region of interest" description="Disordered" evidence="3">
    <location>
        <begin position="3213"/>
        <end position="3261"/>
    </location>
</feature>
<dbReference type="PROSITE" id="PS50002">
    <property type="entry name" value="SH3"/>
    <property type="match status" value="2"/>
</dbReference>
<evidence type="ECO:0000256" key="3">
    <source>
        <dbReference type="SAM" id="MobiDB-lite"/>
    </source>
</evidence>
<evidence type="ECO:0000313" key="5">
    <source>
        <dbReference type="EMBL" id="KAK2140009.1"/>
    </source>
</evidence>
<sequence length="3564" mass="403108">MNNVIGKVGNLILHERRSTTDLFHGCTRLQQDQMEQSTEDALLCAQSSIGCAEQLGLFWKTQFWNLEVIVEFDYTSHEDDELTIKQGDIIKDVTKMDGGWWEGTLNGKRGVFPDNFVKEVKKEKAPVTASKKPGGGHVSNLAKNLGHGGIKMGPPPAKLKDVKPEEKKVLAKATFDYEPQQDDELRLTIGEVIEVTKQEQEGWWEGVKKGVTGVFPSNFVEVLQDEAVSEVEKEAHEIKGKKVTGIGLGNIFSDGPVKLKPTGRSETKDEVRTEPISEPRKDLPPDSKQSLPYKTASSARAKGLIRQFKKGASAPPATREPPILPPKEIKDPKPLSRVDCNEQWTVKVWSVKDKDDVFSNMTDSTYHDLCLESSILSDSSDEYVDCLSTDDDDERDVFFSPKRTFSGDDSMLTEGVVMGNDDDDDDHTDDDNNDDDKMQNEQQNLVIKEDWKTHKGDSEGVMLDPSHLNKVDQEPSPKLSSRYGVRVPCKSFNTELGSELTAGSCLAGGDSCHNEKYVRSLTNSIGLKPDKWSEAYRHLTENPDHKKLVRNRLAQSDLYRPLGFEVPSYIVNMVQRESDNAQRVTSTSRTTPKPVATQSCTYSEDRKAIQMKLNLNKYRKTDQVASQSTSFSKAGEQMRHSVSAVSLPNGHMKRSSSQNQVCSKLNPHPDSHSSKLEHLYPPENYFRYLYKIDRIAPLIQQIMDRYHVYPKGIYDGKYSWPSGLPLDGNPKELGAAIAASVAMQHGDKKKKGMIKYDKQAVYLSESNIKCAESTSPACDLMSSASKPKKSKRRLSFSNMFKLVCKRSSKSQVTPSSSSSKNFKLHSEHSFLNRLVTRKHSKKLSSTRNDVCAEHVVEQPVIGKHVSTELVTDEVISRKSYGAEKITSHSVSRNFSPQLFTNEFVTDEHVPTYHAAYHSVAKTVVSTKHVRSQSVKVIQVPTQHVTDQFLSGKEITAVHVRDQSVPDIQFVNQNPVSTEHVTSYPVIERYIATKDVLSPSFNRKYPNTRHIQKQPILDMNVSSEKVTSQFVTREHVEGHVRDKSFIDVHSAEKAFPLMHISDQSNSVTGLPDQECSRKDLISKNMVTGQIVTEKRVPLMFSRSCSILRKDIHCHSDKTFPSDLGTVHYVAKKRIHISPGHDKSTSITEKVTIQAVPGKCILREHISRHSSSDQDILDQPITPKHIQTEYATNQLTDSFSDQFATDFSDTKLRPTGYPSSSNHIFKEPYVEKVVVAGDRLVAGRPPREHDAEPVTNESLVRRPTQKEFDRNQHFPGKTLPDEQMTDQYTSEQQHVKMDLTFRPIINNVIIRQPLVRTMSVQFKDSLKVPCRVNSCSDVARHRGAVFVQYYTKGNEFNPFWHYSDVYEDNDVINESLFFDHSHISGSSNARKLFRKMSSQLEKGYHQESKFKKPDFQRFISQEPLTDQWDSDVESTCKIITSRQLLRTVSEEFNYWRSGKMPYRVRSCSDISKYSMLEMCKDENIFEEDVCSRKEFWHDSVCNTKDIPIFEQLDTDIMYKFVGDHVTSDKMSLTRSNKKWKQLKRNLHHSFRSVYKSLYPRRCCGIKQVSTESLKVCSFPETSTSKVIDTEKPLDEHDTDKSVSEKDITEELHTDIVQSVKETSTSKSITHNIKEPFNANQDVIEFIGDSSMISEDTAKEQPFSEKWVSSESVTGYAFFPDGPVLGQPDTELPVIENIFYSDRHLGDAVAERSFQRELNVIDLLSENCVYKVPFSGDVFAGRYFQRELAINQPLFGKFSHREDTQITRLNKKWKSIKNAVHSSFRRVQKRFVTENQPIVGKDMSEALHTEQCFKESVSDEDDIIIGKELIANETRALAVTEDSKKTVQTQIIKECDHVESPRECDTYKSDIVKACISSESVSDEEVLVKESIAKELRTLAVVKNVESPTKEDVPREFDLEEGFSGDEIYVESVIDNAVIERGVDPEHLVRGQPGKKEVGKEKSVSTDKITNELVIDETQQLLTTKDNSGRIMSGQSLPQNDVAVEQFVHMKPVSKRRGGISFAKRKSKIGKKRLCRSYKYVCKRFCGKNLICRKNLFGNIAERTFDAKNSLIQKSVESVSEKGVQTVLGVVKPIIRGDIHGRMFALQYISDDQFSGTNITDRAFTYNILIRNPLLRASLEDFSCCDSLKVPYEIKPYSDVIRYSTLDRWMGHSEVKNYFSKKNEYSTSICLRKEIQSYNNLDVDADNNLLSGDTSLKDSSIITSDKKWKQYGRKIHHSFRVVCEKLVTKQNQVLTRSEVSPEPMSDEHIYDRNLKKVADEGYFIDRRHTERDLVENKLVFGENLATDEYDTLKGLPKVSSVESATKKETFTGDQVFRQSDIDKSDTHIELTKELNIEEPFIKEFISDESVSDEEVVVKESNSKEPRALAVSHDSEKSVQIQTVRECFSVESPRESETKQPFYEECVSVASARDKDFIIKQSILNEQKTLTVIQDSVKFIQTQTVREFAGVESPEESDTKEPFVEEVISTGSDSDEGVIVKESIPNDLRQLAVSHDSEISVQTQNVKDFVGFESPMEIDTKQPFDEKCISIASSRDEVIFKESVAKELRNLTVIQDSLRVIETQTDREDDIKQTFVEEGISVGSGRYEDVSVESPRQSESVSDEDVIGKESITKDLKTLSITLHTKKSIQAQTHVNFEYPNNTEQSAFEEYVSSESVSDEDVTGKESITKDLKTLTSILHVKKSIQAQTDRELVDVESQKATEQPAFEEYVSSESISDEDVIGKESIIKELKTLSITLHTKKSIQAQTDRELVDVEYPNNTEQSAFEEYVSSESVSDEDVIGKESITKDLKTLSITLHTKKSIQAQTDRELVDVEYPNNTEQSAFEEYVSSESVSDEDVIGKESITKELRTLSITLPTKKSDFEESVSSDSKSIQAQTDRELVDVEYQKATEQPAFEEYVSSESISDEDVIGKESIIKELKTLSITLHTKKSIQAQTDRELVDVEYPNNTEQSAFEEYVSSESVSDEDVIVISDEDVIGKESITKELRTLSITLPTKKSDFEESVSSDSVSDEDVIVIVSDEDVIGKESITKDLKTSYLHLRSLLHRHRTVDVEFRVQKQFKRNVSMSRLVMRMFCCFEEYVSSESISDEDVIEQSAFEEYVSSESISDEDVIGKESITKDLKTLSLILHIKKSIETQTNKEPVDVESQIDTEQSSDEEYVSSESVSDEDVIGKESITKELRTLSITLPTKKSVFEESVSSESKSIETQTNKEPVDVESQIDTEQSSDEEYVSSESVSDEDVTGKESITKDLKTLTSILHVKKSIQAQTDRDLVDVEYQKATEQPAFEEYVSSESISDEDVIGKESIIKELKTLSITLHTKKSIQAQTDRELVDVEYPNNTEQSAFEEYVSSESVSDEDVIGKESITKDLKTLSLILHIKKSIETQTNKEPVDVESQIDTKQSSDEEYVSSESISDEDVIGKESITKELRTLSITLPTKKSDFEESVSSDSVSDEDVIESITKELRTLSITLPTKKSDFEESVSSDSVSDEDVIGKESITKDLKTLSLILHIKKSIETQTNKEPVDVESQIDTEQSSDEEYVSSESVS</sequence>
<dbReference type="EMBL" id="JAODUP010001516">
    <property type="protein sequence ID" value="KAK2140009.1"/>
    <property type="molecule type" value="Genomic_DNA"/>
</dbReference>
<feature type="region of interest" description="Disordered" evidence="3">
    <location>
        <begin position="3156"/>
        <end position="3187"/>
    </location>
</feature>
<dbReference type="InterPro" id="IPR001452">
    <property type="entry name" value="SH3_domain"/>
</dbReference>
<feature type="compositionally biased region" description="Basic and acidic residues" evidence="3">
    <location>
        <begin position="667"/>
        <end position="676"/>
    </location>
</feature>
<dbReference type="PANTHER" id="PTHR46026">
    <property type="entry name" value="RHO-TYPE GUANINE NUCLEOTIDE EXCHANGE FACTOR, ISOFORM F"/>
    <property type="match status" value="1"/>
</dbReference>
<dbReference type="PANTHER" id="PTHR46026:SF1">
    <property type="entry name" value="RHO-TYPE GUANINE NUCLEOTIDE EXCHANGE FACTOR, ISOFORM F"/>
    <property type="match status" value="1"/>
</dbReference>
<organism evidence="5 6">
    <name type="scientific">Paralvinella palmiformis</name>
    <dbReference type="NCBI Taxonomy" id="53620"/>
    <lineage>
        <taxon>Eukaryota</taxon>
        <taxon>Metazoa</taxon>
        <taxon>Spiralia</taxon>
        <taxon>Lophotrochozoa</taxon>
        <taxon>Annelida</taxon>
        <taxon>Polychaeta</taxon>
        <taxon>Sedentaria</taxon>
        <taxon>Canalipalpata</taxon>
        <taxon>Terebellida</taxon>
        <taxon>Terebelliformia</taxon>
        <taxon>Alvinellidae</taxon>
        <taxon>Paralvinella</taxon>
    </lineage>
</organism>
<dbReference type="Pfam" id="PF14604">
    <property type="entry name" value="SH3_9"/>
    <property type="match status" value="1"/>
</dbReference>
<proteinExistence type="predicted"/>
<feature type="region of interest" description="Disordered" evidence="3">
    <location>
        <begin position="648"/>
        <end position="676"/>
    </location>
</feature>
<feature type="domain" description="SH3" evidence="4">
    <location>
        <begin position="166"/>
        <end position="225"/>
    </location>
</feature>
<protein>
    <recommendedName>
        <fullName evidence="4">SH3 domain-containing protein</fullName>
    </recommendedName>
</protein>
<feature type="region of interest" description="Disordered" evidence="3">
    <location>
        <begin position="3404"/>
        <end position="3431"/>
    </location>
</feature>